<dbReference type="Pfam" id="PF02801">
    <property type="entry name" value="Ketoacyl-synt_C"/>
    <property type="match status" value="1"/>
</dbReference>
<organism evidence="3 4">
    <name type="scientific">Enterococcus ratti</name>
    <dbReference type="NCBI Taxonomy" id="150033"/>
    <lineage>
        <taxon>Bacteria</taxon>
        <taxon>Bacillati</taxon>
        <taxon>Bacillota</taxon>
        <taxon>Bacilli</taxon>
        <taxon>Lactobacillales</taxon>
        <taxon>Enterococcaceae</taxon>
        <taxon>Enterococcus</taxon>
    </lineage>
</organism>
<dbReference type="GO" id="GO:0004315">
    <property type="term" value="F:3-oxoacyl-[acyl-carrier-protein] synthase activity"/>
    <property type="evidence" value="ECO:0007669"/>
    <property type="project" value="TreeGrafter"/>
</dbReference>
<keyword evidence="1" id="KW-0808">Transferase</keyword>
<dbReference type="InterPro" id="IPR014031">
    <property type="entry name" value="Ketoacyl_synth_C"/>
</dbReference>
<evidence type="ECO:0000259" key="2">
    <source>
        <dbReference type="Pfam" id="PF02801"/>
    </source>
</evidence>
<dbReference type="GO" id="GO:0006633">
    <property type="term" value="P:fatty acid biosynthetic process"/>
    <property type="evidence" value="ECO:0007669"/>
    <property type="project" value="TreeGrafter"/>
</dbReference>
<name>A0A1L8WRG5_9ENTE</name>
<protein>
    <recommendedName>
        <fullName evidence="2">Beta-ketoacyl synthase C-terminal domain-containing protein</fullName>
    </recommendedName>
</protein>
<dbReference type="Gene3D" id="3.40.47.10">
    <property type="match status" value="1"/>
</dbReference>
<sequence>MAEIDYLNAATGNKIGNISENQALKKFLENKRSNSISSTKSVIGSLLGAAGGSEAIISLKAMFHDILPSMINLKEADVYCDLNCTPNYKILHRTNFVLLNGVGFDGHNASIFLKEIA</sequence>
<proteinExistence type="predicted"/>
<dbReference type="InterPro" id="IPR000794">
    <property type="entry name" value="Beta-ketoacyl_synthase"/>
</dbReference>
<dbReference type="EMBL" id="JXLB01000003">
    <property type="protein sequence ID" value="OJG83595.1"/>
    <property type="molecule type" value="Genomic_DNA"/>
</dbReference>
<dbReference type="Proteomes" id="UP000182152">
    <property type="component" value="Unassembled WGS sequence"/>
</dbReference>
<comment type="caution">
    <text evidence="3">The sequence shown here is derived from an EMBL/GenBank/DDBJ whole genome shotgun (WGS) entry which is preliminary data.</text>
</comment>
<accession>A0A1L8WRG5</accession>
<reference evidence="3 4" key="1">
    <citation type="submission" date="2014-12" db="EMBL/GenBank/DDBJ databases">
        <title>Draft genome sequences of 29 type strains of Enterococci.</title>
        <authorList>
            <person name="Zhong Z."/>
            <person name="Sun Z."/>
            <person name="Liu W."/>
            <person name="Zhang W."/>
            <person name="Zhang H."/>
        </authorList>
    </citation>
    <scope>NUCLEOTIDE SEQUENCE [LARGE SCALE GENOMIC DNA]</scope>
    <source>
        <strain evidence="3 4">DSM 15687</strain>
    </source>
</reference>
<dbReference type="SUPFAM" id="SSF53901">
    <property type="entry name" value="Thiolase-like"/>
    <property type="match status" value="1"/>
</dbReference>
<dbReference type="AlphaFoldDB" id="A0A1L8WRG5"/>
<feature type="domain" description="Beta-ketoacyl synthase C-terminal" evidence="2">
    <location>
        <begin position="2"/>
        <end position="73"/>
    </location>
</feature>
<gene>
    <name evidence="3" type="ORF">RV14_GL001473</name>
</gene>
<evidence type="ECO:0000313" key="3">
    <source>
        <dbReference type="EMBL" id="OJG83595.1"/>
    </source>
</evidence>
<dbReference type="PANTHER" id="PTHR11712">
    <property type="entry name" value="POLYKETIDE SYNTHASE-RELATED"/>
    <property type="match status" value="1"/>
</dbReference>
<dbReference type="PANTHER" id="PTHR11712:SF336">
    <property type="entry name" value="3-OXOACYL-[ACYL-CARRIER-PROTEIN] SYNTHASE, MITOCHONDRIAL"/>
    <property type="match status" value="1"/>
</dbReference>
<keyword evidence="4" id="KW-1185">Reference proteome</keyword>
<evidence type="ECO:0000313" key="4">
    <source>
        <dbReference type="Proteomes" id="UP000182152"/>
    </source>
</evidence>
<evidence type="ECO:0000256" key="1">
    <source>
        <dbReference type="ARBA" id="ARBA00022679"/>
    </source>
</evidence>
<dbReference type="STRING" id="150033.RV14_GL001473"/>
<dbReference type="InterPro" id="IPR016039">
    <property type="entry name" value="Thiolase-like"/>
</dbReference>